<sequence>MLKAWCGFSSSVWFSCQLVVELDGLSLLLLLVRAVLFSPLTLRRTRGVYLLLLVAKNSLFVFHILTTQHRQNEITTEDSQMFLVLGDLTFSVSLSQAEFRARVNLSCKMLMETPLHGIPWNSVSKFQLMDQHQLRACNMDTISVSAGSCGILTPSTVQQNHSRMHRAWSNIFINNVRLGCELRDTYKAVALVLAHGH</sequence>
<reference evidence="1 2" key="1">
    <citation type="journal article" date="2016" name="Nat. Commun.">
        <title>Ectomycorrhizal ecology is imprinted in the genome of the dominant symbiotic fungus Cenococcum geophilum.</title>
        <authorList>
            <consortium name="DOE Joint Genome Institute"/>
            <person name="Peter M."/>
            <person name="Kohler A."/>
            <person name="Ohm R.A."/>
            <person name="Kuo A."/>
            <person name="Krutzmann J."/>
            <person name="Morin E."/>
            <person name="Arend M."/>
            <person name="Barry K.W."/>
            <person name="Binder M."/>
            <person name="Choi C."/>
            <person name="Clum A."/>
            <person name="Copeland A."/>
            <person name="Grisel N."/>
            <person name="Haridas S."/>
            <person name="Kipfer T."/>
            <person name="LaButti K."/>
            <person name="Lindquist E."/>
            <person name="Lipzen A."/>
            <person name="Maire R."/>
            <person name="Meier B."/>
            <person name="Mihaltcheva S."/>
            <person name="Molinier V."/>
            <person name="Murat C."/>
            <person name="Poggeler S."/>
            <person name="Quandt C.A."/>
            <person name="Sperisen C."/>
            <person name="Tritt A."/>
            <person name="Tisserant E."/>
            <person name="Crous P.W."/>
            <person name="Henrissat B."/>
            <person name="Nehls U."/>
            <person name="Egli S."/>
            <person name="Spatafora J.W."/>
            <person name="Grigoriev I.V."/>
            <person name="Martin F.M."/>
        </authorList>
    </citation>
    <scope>NUCLEOTIDE SEQUENCE [LARGE SCALE GENOMIC DNA]</scope>
    <source>
        <strain evidence="1 2">CBS 459.81</strain>
    </source>
</reference>
<protein>
    <submittedName>
        <fullName evidence="1">Uncharacterized protein</fullName>
    </submittedName>
</protein>
<name>A0A8E2JK54_9PEZI</name>
<dbReference type="Proteomes" id="UP000250266">
    <property type="component" value="Unassembled WGS sequence"/>
</dbReference>
<proteinExistence type="predicted"/>
<gene>
    <name evidence="1" type="ORF">K432DRAFT_77184</name>
</gene>
<evidence type="ECO:0000313" key="1">
    <source>
        <dbReference type="EMBL" id="OCK84979.1"/>
    </source>
</evidence>
<dbReference type="EMBL" id="KV744826">
    <property type="protein sequence ID" value="OCK84979.1"/>
    <property type="molecule type" value="Genomic_DNA"/>
</dbReference>
<dbReference type="PROSITE" id="PS51257">
    <property type="entry name" value="PROKAR_LIPOPROTEIN"/>
    <property type="match status" value="1"/>
</dbReference>
<organism evidence="1 2">
    <name type="scientific">Lepidopterella palustris CBS 459.81</name>
    <dbReference type="NCBI Taxonomy" id="1314670"/>
    <lineage>
        <taxon>Eukaryota</taxon>
        <taxon>Fungi</taxon>
        <taxon>Dikarya</taxon>
        <taxon>Ascomycota</taxon>
        <taxon>Pezizomycotina</taxon>
        <taxon>Dothideomycetes</taxon>
        <taxon>Pleosporomycetidae</taxon>
        <taxon>Mytilinidiales</taxon>
        <taxon>Argynnaceae</taxon>
        <taxon>Lepidopterella</taxon>
    </lineage>
</organism>
<accession>A0A8E2JK54</accession>
<keyword evidence="2" id="KW-1185">Reference proteome</keyword>
<dbReference type="AlphaFoldDB" id="A0A8E2JK54"/>
<evidence type="ECO:0000313" key="2">
    <source>
        <dbReference type="Proteomes" id="UP000250266"/>
    </source>
</evidence>